<dbReference type="AlphaFoldDB" id="A0A0A8YXN5"/>
<name>A0A0A8YXN5_ARUDO</name>
<protein>
    <submittedName>
        <fullName evidence="1">Uncharacterized protein</fullName>
    </submittedName>
</protein>
<sequence>MPDIFTLLLKPHVSSVL</sequence>
<reference evidence="1" key="1">
    <citation type="submission" date="2014-09" db="EMBL/GenBank/DDBJ databases">
        <authorList>
            <person name="Magalhaes I.L.F."/>
            <person name="Oliveira U."/>
            <person name="Santos F.R."/>
            <person name="Vidigal T.H.D.A."/>
            <person name="Brescovit A.D."/>
            <person name="Santos A.J."/>
        </authorList>
    </citation>
    <scope>NUCLEOTIDE SEQUENCE</scope>
    <source>
        <tissue evidence="1">Shoot tissue taken approximately 20 cm above the soil surface</tissue>
    </source>
</reference>
<dbReference type="EMBL" id="GBRH01267742">
    <property type="protein sequence ID" value="JAD30153.1"/>
    <property type="molecule type" value="Transcribed_RNA"/>
</dbReference>
<evidence type="ECO:0000313" key="1">
    <source>
        <dbReference type="EMBL" id="JAD30153.1"/>
    </source>
</evidence>
<proteinExistence type="predicted"/>
<organism evidence="1">
    <name type="scientific">Arundo donax</name>
    <name type="common">Giant reed</name>
    <name type="synonym">Donax arundinaceus</name>
    <dbReference type="NCBI Taxonomy" id="35708"/>
    <lineage>
        <taxon>Eukaryota</taxon>
        <taxon>Viridiplantae</taxon>
        <taxon>Streptophyta</taxon>
        <taxon>Embryophyta</taxon>
        <taxon>Tracheophyta</taxon>
        <taxon>Spermatophyta</taxon>
        <taxon>Magnoliopsida</taxon>
        <taxon>Liliopsida</taxon>
        <taxon>Poales</taxon>
        <taxon>Poaceae</taxon>
        <taxon>PACMAD clade</taxon>
        <taxon>Arundinoideae</taxon>
        <taxon>Arundineae</taxon>
        <taxon>Arundo</taxon>
    </lineage>
</organism>
<reference evidence="1" key="2">
    <citation type="journal article" date="2015" name="Data Brief">
        <title>Shoot transcriptome of the giant reed, Arundo donax.</title>
        <authorList>
            <person name="Barrero R.A."/>
            <person name="Guerrero F.D."/>
            <person name="Moolhuijzen P."/>
            <person name="Goolsby J.A."/>
            <person name="Tidwell J."/>
            <person name="Bellgard S.E."/>
            <person name="Bellgard M.I."/>
        </authorList>
    </citation>
    <scope>NUCLEOTIDE SEQUENCE</scope>
    <source>
        <tissue evidence="1">Shoot tissue taken approximately 20 cm above the soil surface</tissue>
    </source>
</reference>
<accession>A0A0A8YXN5</accession>